<dbReference type="InterPro" id="IPR036511">
    <property type="entry name" value="TGT-like_sf"/>
</dbReference>
<protein>
    <recommendedName>
        <fullName evidence="2">tRNA-guanine(15) transglycosylase-like domain-containing protein</fullName>
    </recommendedName>
</protein>
<feature type="compositionally biased region" description="Basic and acidic residues" evidence="1">
    <location>
        <begin position="398"/>
        <end position="414"/>
    </location>
</feature>
<evidence type="ECO:0000256" key="1">
    <source>
        <dbReference type="SAM" id="MobiDB-lite"/>
    </source>
</evidence>
<dbReference type="SUPFAM" id="SSF51713">
    <property type="entry name" value="tRNA-guanine transglycosylase"/>
    <property type="match status" value="1"/>
</dbReference>
<name>A0ABR3GVQ6_9PEZI</name>
<comment type="caution">
    <text evidence="3">The sequence shown here is derived from an EMBL/GenBank/DDBJ whole genome shotgun (WGS) entry which is preliminary data.</text>
</comment>
<proteinExistence type="predicted"/>
<dbReference type="InterPro" id="IPR002616">
    <property type="entry name" value="tRNA_ribo_trans-like"/>
</dbReference>
<keyword evidence="4" id="KW-1185">Reference proteome</keyword>
<gene>
    <name evidence="3" type="ORF">Q9L58_000850</name>
</gene>
<reference evidence="3 4" key="1">
    <citation type="submission" date="2024-02" db="EMBL/GenBank/DDBJ databases">
        <title>Discinaceae phylogenomics.</title>
        <authorList>
            <person name="Dirks A.C."/>
            <person name="James T.Y."/>
        </authorList>
    </citation>
    <scope>NUCLEOTIDE SEQUENCE [LARGE SCALE GENOMIC DNA]</scope>
    <source>
        <strain evidence="3 4">ACD0624</strain>
    </source>
</reference>
<dbReference type="InterPro" id="IPR050852">
    <property type="entry name" value="Queuine_tRNA-ribosyltrfase"/>
</dbReference>
<organism evidence="3 4">
    <name type="scientific">Discina gigas</name>
    <dbReference type="NCBI Taxonomy" id="1032678"/>
    <lineage>
        <taxon>Eukaryota</taxon>
        <taxon>Fungi</taxon>
        <taxon>Dikarya</taxon>
        <taxon>Ascomycota</taxon>
        <taxon>Pezizomycotina</taxon>
        <taxon>Pezizomycetes</taxon>
        <taxon>Pezizales</taxon>
        <taxon>Discinaceae</taxon>
        <taxon>Discina</taxon>
    </lineage>
</organism>
<dbReference type="PANTHER" id="PTHR46064">
    <property type="entry name" value="QUEUINE TRNA-RIBOSYLTRANSFERASE ACCESSORY SUBUNIT 2"/>
    <property type="match status" value="1"/>
</dbReference>
<dbReference type="EMBL" id="JBBBZM010000006">
    <property type="protein sequence ID" value="KAL0640022.1"/>
    <property type="molecule type" value="Genomic_DNA"/>
</dbReference>
<evidence type="ECO:0000313" key="4">
    <source>
        <dbReference type="Proteomes" id="UP001447188"/>
    </source>
</evidence>
<accession>A0ABR3GVQ6</accession>
<evidence type="ECO:0000313" key="3">
    <source>
        <dbReference type="EMBL" id="KAL0640022.1"/>
    </source>
</evidence>
<sequence>MCFRLLAPVVKDAASRSGPRLGRLSINKVTLETPTFVAPASRGAVPHLSHDNLRDHTNIKGIYVALEDFVEKSSPHVPIYNHKGTLRTFTSTPSASLLILSARRVPPVTTAASNTDHSLAILTSVGFRMLEVDEYFKGALYLRPDIVLGIPDIPQQTPGRHRAPKMVFRTELWLNELINKATASEAEGRGKSYIFAPLLPLDWEQQRWYVEYLKTQISSLSGLALYDSSLAFDIPAKLEMLPRMSLDDPGNPHQVLQQVSWGVDLFNLAFITQLTDAGIALDFRFSGANPTHPKEDRRKIPMAVNLWGVEYAADLEPLGAGHNIAVIDRFFAAIRESIIQGTFEQNRLHFADTYVDDLPERTGQGPRLRGYQFKSEGGSGKKNPKSFSKLGAGGGLGGDKKKEAMTPPRDKDLVEGGFAERLF</sequence>
<feature type="region of interest" description="Disordered" evidence="1">
    <location>
        <begin position="359"/>
        <end position="416"/>
    </location>
</feature>
<feature type="domain" description="tRNA-guanine(15) transglycosylase-like" evidence="2">
    <location>
        <begin position="18"/>
        <end position="318"/>
    </location>
</feature>
<dbReference type="Pfam" id="PF01702">
    <property type="entry name" value="TGT"/>
    <property type="match status" value="1"/>
</dbReference>
<evidence type="ECO:0000259" key="2">
    <source>
        <dbReference type="Pfam" id="PF01702"/>
    </source>
</evidence>
<dbReference type="Proteomes" id="UP001447188">
    <property type="component" value="Unassembled WGS sequence"/>
</dbReference>
<dbReference type="PANTHER" id="PTHR46064:SF1">
    <property type="entry name" value="QUEUINE TRNA-RIBOSYLTRANSFERASE ACCESSORY SUBUNIT 2"/>
    <property type="match status" value="1"/>
</dbReference>
<dbReference type="Gene3D" id="3.20.20.105">
    <property type="entry name" value="Queuine tRNA-ribosyltransferase-like"/>
    <property type="match status" value="1"/>
</dbReference>